<dbReference type="GO" id="GO:0016020">
    <property type="term" value="C:membrane"/>
    <property type="evidence" value="ECO:0007669"/>
    <property type="project" value="UniProtKB-SubCell"/>
</dbReference>
<evidence type="ECO:0000313" key="7">
    <source>
        <dbReference type="Proteomes" id="UP000039865"/>
    </source>
</evidence>
<name>A0A078AIN6_STYLE</name>
<proteinExistence type="predicted"/>
<dbReference type="PANTHER" id="PTHR48022">
    <property type="entry name" value="PLASTIDIC GLUCOSE TRANSPORTER 4"/>
    <property type="match status" value="1"/>
</dbReference>
<organism evidence="6 7">
    <name type="scientific">Stylonychia lemnae</name>
    <name type="common">Ciliate</name>
    <dbReference type="NCBI Taxonomy" id="5949"/>
    <lineage>
        <taxon>Eukaryota</taxon>
        <taxon>Sar</taxon>
        <taxon>Alveolata</taxon>
        <taxon>Ciliophora</taxon>
        <taxon>Intramacronucleata</taxon>
        <taxon>Spirotrichea</taxon>
        <taxon>Stichotrichia</taxon>
        <taxon>Sporadotrichida</taxon>
        <taxon>Oxytrichidae</taxon>
        <taxon>Stylonychinae</taxon>
        <taxon>Stylonychia</taxon>
    </lineage>
</organism>
<sequence length="448" mass="50392">MLDNIETKQFLTNQLETEKFNLESVRVKKGFIIPYIIVVTLLVSQFGYTIGVINPLIDTLIVKFGWTEDNQSFYISLLSTMIPLGGFFGALIGKSLTLFESVTLIAIGRFIQGIAACGFSTVIVPKFSKKINPIIIVVYETSPVSMRGPLGGLTQLQIFTGIILVFTLGFGTPETHEDKLNSQYWRLVFFIPIIIAVLQSVLLLLFFKYETPIFSIVQKNKDDEARQILRRIYYEEDVPNIIQAIKDNNKSQTGGGQQSFADAIFGVDCKSAWVGFFLQFFNQLSGINCVNLYSSKIFEQSGMDPKFGTWLVGVFNFIGAIIPMIIINSNYLTQLYANYRIMLLMIILYLVFYQLGAGPIPYIYITDICSDAGMSFGTLSMWLWSLFTTIVTPFLIMNEKIGITGCFAGLTVLTFIGFIFCLLVLKETKGLTDDQCKKLFSKQETTKK</sequence>
<feature type="transmembrane region" description="Helical" evidence="5">
    <location>
        <begin position="339"/>
        <end position="364"/>
    </location>
</feature>
<dbReference type="AlphaFoldDB" id="A0A078AIN6"/>
<keyword evidence="6" id="KW-0762">Sugar transport</keyword>
<protein>
    <submittedName>
        <fullName evidence="6">Sugar transporter family protein</fullName>
    </submittedName>
</protein>
<keyword evidence="4 5" id="KW-0472">Membrane</keyword>
<keyword evidence="7" id="KW-1185">Reference proteome</keyword>
<evidence type="ECO:0000256" key="5">
    <source>
        <dbReference type="SAM" id="Phobius"/>
    </source>
</evidence>
<keyword evidence="2 5" id="KW-0812">Transmembrane</keyword>
<keyword evidence="3 5" id="KW-1133">Transmembrane helix</keyword>
<evidence type="ECO:0000256" key="4">
    <source>
        <dbReference type="ARBA" id="ARBA00023136"/>
    </source>
</evidence>
<dbReference type="Proteomes" id="UP000039865">
    <property type="component" value="Unassembled WGS sequence"/>
</dbReference>
<dbReference type="InterPro" id="IPR036259">
    <property type="entry name" value="MFS_trans_sf"/>
</dbReference>
<keyword evidence="6" id="KW-0813">Transport</keyword>
<dbReference type="OrthoDB" id="6612291at2759"/>
<dbReference type="SUPFAM" id="SSF103473">
    <property type="entry name" value="MFS general substrate transporter"/>
    <property type="match status" value="1"/>
</dbReference>
<feature type="transmembrane region" description="Helical" evidence="5">
    <location>
        <begin position="184"/>
        <end position="207"/>
    </location>
</feature>
<dbReference type="InterPro" id="IPR005828">
    <property type="entry name" value="MFS_sugar_transport-like"/>
</dbReference>
<dbReference type="InParanoid" id="A0A078AIN6"/>
<evidence type="ECO:0000313" key="6">
    <source>
        <dbReference type="EMBL" id="CDW82084.1"/>
    </source>
</evidence>
<feature type="transmembrane region" description="Helical" evidence="5">
    <location>
        <begin position="376"/>
        <end position="396"/>
    </location>
</feature>
<dbReference type="InterPro" id="IPR050360">
    <property type="entry name" value="MFS_Sugar_Transporters"/>
</dbReference>
<dbReference type="Gene3D" id="1.20.1250.20">
    <property type="entry name" value="MFS general substrate transporter like domains"/>
    <property type="match status" value="4"/>
</dbReference>
<dbReference type="EMBL" id="CCKQ01010556">
    <property type="protein sequence ID" value="CDW82084.1"/>
    <property type="molecule type" value="Genomic_DNA"/>
</dbReference>
<feature type="transmembrane region" description="Helical" evidence="5">
    <location>
        <begin position="73"/>
        <end position="92"/>
    </location>
</feature>
<dbReference type="OMA" id="WMNYGFT"/>
<gene>
    <name evidence="6" type="primary">Contig14037.g14966</name>
    <name evidence="6" type="ORF">STYLEM_11111</name>
</gene>
<evidence type="ECO:0000256" key="2">
    <source>
        <dbReference type="ARBA" id="ARBA00022692"/>
    </source>
</evidence>
<dbReference type="PANTHER" id="PTHR48022:SF2">
    <property type="entry name" value="PLASTIDIC GLUCOSE TRANSPORTER 4"/>
    <property type="match status" value="1"/>
</dbReference>
<accession>A0A078AIN6</accession>
<feature type="transmembrane region" description="Helical" evidence="5">
    <location>
        <begin position="307"/>
        <end position="327"/>
    </location>
</feature>
<feature type="transmembrane region" description="Helical" evidence="5">
    <location>
        <begin position="402"/>
        <end position="425"/>
    </location>
</feature>
<dbReference type="GO" id="GO:0005351">
    <property type="term" value="F:carbohydrate:proton symporter activity"/>
    <property type="evidence" value="ECO:0007669"/>
    <property type="project" value="TreeGrafter"/>
</dbReference>
<comment type="subcellular location">
    <subcellularLocation>
        <location evidence="1">Membrane</location>
        <topology evidence="1">Multi-pass membrane protein</topology>
    </subcellularLocation>
</comment>
<feature type="transmembrane region" description="Helical" evidence="5">
    <location>
        <begin position="150"/>
        <end position="172"/>
    </location>
</feature>
<feature type="transmembrane region" description="Helical" evidence="5">
    <location>
        <begin position="104"/>
        <end position="124"/>
    </location>
</feature>
<reference evidence="6 7" key="1">
    <citation type="submission" date="2014-06" db="EMBL/GenBank/DDBJ databases">
        <authorList>
            <person name="Swart Estienne"/>
        </authorList>
    </citation>
    <scope>NUCLEOTIDE SEQUENCE [LARGE SCALE GENOMIC DNA]</scope>
    <source>
        <strain evidence="6 7">130c</strain>
    </source>
</reference>
<feature type="transmembrane region" description="Helical" evidence="5">
    <location>
        <begin position="32"/>
        <end position="53"/>
    </location>
</feature>
<evidence type="ECO:0000256" key="3">
    <source>
        <dbReference type="ARBA" id="ARBA00022989"/>
    </source>
</evidence>
<dbReference type="Pfam" id="PF00083">
    <property type="entry name" value="Sugar_tr"/>
    <property type="match status" value="2"/>
</dbReference>
<evidence type="ECO:0000256" key="1">
    <source>
        <dbReference type="ARBA" id="ARBA00004141"/>
    </source>
</evidence>